<evidence type="ECO:0000256" key="5">
    <source>
        <dbReference type="ARBA" id="ARBA00023136"/>
    </source>
</evidence>
<accession>X0UEE5</accession>
<evidence type="ECO:0000256" key="2">
    <source>
        <dbReference type="ARBA" id="ARBA00022475"/>
    </source>
</evidence>
<evidence type="ECO:0000256" key="1">
    <source>
        <dbReference type="ARBA" id="ARBA00004651"/>
    </source>
</evidence>
<dbReference type="Pfam" id="PF01311">
    <property type="entry name" value="Bac_export_1"/>
    <property type="match status" value="1"/>
</dbReference>
<comment type="subcellular location">
    <subcellularLocation>
        <location evidence="1">Cell membrane</location>
        <topology evidence="1">Multi-pass membrane protein</topology>
    </subcellularLocation>
</comment>
<evidence type="ECO:0000313" key="7">
    <source>
        <dbReference type="EMBL" id="GAF97676.1"/>
    </source>
</evidence>
<evidence type="ECO:0000256" key="3">
    <source>
        <dbReference type="ARBA" id="ARBA00022692"/>
    </source>
</evidence>
<dbReference type="EMBL" id="BARS01010822">
    <property type="protein sequence ID" value="GAF97676.1"/>
    <property type="molecule type" value="Genomic_DNA"/>
</dbReference>
<feature type="transmembrane region" description="Helical" evidence="6">
    <location>
        <begin position="37"/>
        <end position="60"/>
    </location>
</feature>
<name>X0UEE5_9ZZZZ</name>
<proteinExistence type="predicted"/>
<dbReference type="InterPro" id="IPR002010">
    <property type="entry name" value="T3SS_IM_R"/>
</dbReference>
<protein>
    <recommendedName>
        <fullName evidence="8">Flagellar biosynthetic protein FliR</fullName>
    </recommendedName>
</protein>
<evidence type="ECO:0000256" key="4">
    <source>
        <dbReference type="ARBA" id="ARBA00022989"/>
    </source>
</evidence>
<evidence type="ECO:0008006" key="8">
    <source>
        <dbReference type="Google" id="ProtNLM"/>
    </source>
</evidence>
<comment type="caution">
    <text evidence="7">The sequence shown here is derived from an EMBL/GenBank/DDBJ whole genome shotgun (WGS) entry which is preliminary data.</text>
</comment>
<keyword evidence="3 6" id="KW-0812">Transmembrane</keyword>
<feature type="transmembrane region" description="Helical" evidence="6">
    <location>
        <begin position="6"/>
        <end position="30"/>
    </location>
</feature>
<evidence type="ECO:0000256" key="6">
    <source>
        <dbReference type="SAM" id="Phobius"/>
    </source>
</evidence>
<keyword evidence="4 6" id="KW-1133">Transmembrane helix</keyword>
<dbReference type="PANTHER" id="PTHR30065">
    <property type="entry name" value="FLAGELLAR BIOSYNTHETIC PROTEIN FLIR"/>
    <property type="match status" value="1"/>
</dbReference>
<dbReference type="AlphaFoldDB" id="X0UEE5"/>
<dbReference type="PANTHER" id="PTHR30065:SF1">
    <property type="entry name" value="SURFACE PRESENTATION OF ANTIGENS PROTEIN SPAR"/>
    <property type="match status" value="1"/>
</dbReference>
<gene>
    <name evidence="7" type="ORF">S01H1_19915</name>
</gene>
<dbReference type="PRINTS" id="PR00953">
    <property type="entry name" value="TYPE3IMRPROT"/>
</dbReference>
<dbReference type="GO" id="GO:0005886">
    <property type="term" value="C:plasma membrane"/>
    <property type="evidence" value="ECO:0007669"/>
    <property type="project" value="UniProtKB-SubCell"/>
</dbReference>
<organism evidence="7">
    <name type="scientific">marine sediment metagenome</name>
    <dbReference type="NCBI Taxonomy" id="412755"/>
    <lineage>
        <taxon>unclassified sequences</taxon>
        <taxon>metagenomes</taxon>
        <taxon>ecological metagenomes</taxon>
    </lineage>
</organism>
<keyword evidence="5 6" id="KW-0472">Membrane</keyword>
<dbReference type="GO" id="GO:0006605">
    <property type="term" value="P:protein targeting"/>
    <property type="evidence" value="ECO:0007669"/>
    <property type="project" value="InterPro"/>
</dbReference>
<reference evidence="7" key="1">
    <citation type="journal article" date="2014" name="Front. Microbiol.">
        <title>High frequency of phylogenetically diverse reductive dehalogenase-homologous genes in deep subseafloor sedimentary metagenomes.</title>
        <authorList>
            <person name="Kawai M."/>
            <person name="Futagami T."/>
            <person name="Toyoda A."/>
            <person name="Takaki Y."/>
            <person name="Nishi S."/>
            <person name="Hori S."/>
            <person name="Arai W."/>
            <person name="Tsubouchi T."/>
            <person name="Morono Y."/>
            <person name="Uchiyama I."/>
            <person name="Ito T."/>
            <person name="Fujiyama A."/>
            <person name="Inagaki F."/>
            <person name="Takami H."/>
        </authorList>
    </citation>
    <scope>NUCLEOTIDE SEQUENCE</scope>
    <source>
        <strain evidence="7">Expedition CK06-06</strain>
    </source>
</reference>
<keyword evidence="2" id="KW-1003">Cell membrane</keyword>
<sequence length="87" mass="8989">MCGLSFSIAIRVAAPAILALMLALVSLGFISRTVPQLNILTVGFPIKLGIALLVMALTMMSLEPLLLDGLALGLDAIRAGLGMNPIS</sequence>